<evidence type="ECO:0000313" key="1">
    <source>
        <dbReference type="EMBL" id="JAH64618.1"/>
    </source>
</evidence>
<protein>
    <submittedName>
        <fullName evidence="1">Uncharacterized protein</fullName>
    </submittedName>
</protein>
<sequence>MNPFLQKGSAS</sequence>
<proteinExistence type="predicted"/>
<reference evidence="1" key="2">
    <citation type="journal article" date="2015" name="Fish Shellfish Immunol.">
        <title>Early steps in the European eel (Anguilla anguilla)-Vibrio vulnificus interaction in the gills: Role of the RtxA13 toxin.</title>
        <authorList>
            <person name="Callol A."/>
            <person name="Pajuelo D."/>
            <person name="Ebbesson L."/>
            <person name="Teles M."/>
            <person name="MacKenzie S."/>
            <person name="Amaro C."/>
        </authorList>
    </citation>
    <scope>NUCLEOTIDE SEQUENCE</scope>
</reference>
<organism evidence="1">
    <name type="scientific">Anguilla anguilla</name>
    <name type="common">European freshwater eel</name>
    <name type="synonym">Muraena anguilla</name>
    <dbReference type="NCBI Taxonomy" id="7936"/>
    <lineage>
        <taxon>Eukaryota</taxon>
        <taxon>Metazoa</taxon>
        <taxon>Chordata</taxon>
        <taxon>Craniata</taxon>
        <taxon>Vertebrata</taxon>
        <taxon>Euteleostomi</taxon>
        <taxon>Actinopterygii</taxon>
        <taxon>Neopterygii</taxon>
        <taxon>Teleostei</taxon>
        <taxon>Anguilliformes</taxon>
        <taxon>Anguillidae</taxon>
        <taxon>Anguilla</taxon>
    </lineage>
</organism>
<name>A0A0E9UHY9_ANGAN</name>
<reference evidence="1" key="1">
    <citation type="submission" date="2014-11" db="EMBL/GenBank/DDBJ databases">
        <authorList>
            <person name="Amaro Gonzalez C."/>
        </authorList>
    </citation>
    <scope>NUCLEOTIDE SEQUENCE</scope>
</reference>
<dbReference type="EMBL" id="GBXM01043959">
    <property type="protein sequence ID" value="JAH64618.1"/>
    <property type="molecule type" value="Transcribed_RNA"/>
</dbReference>
<accession>A0A0E9UHY9</accession>